<dbReference type="PANTHER" id="PTHR11538">
    <property type="entry name" value="PHENYLALANYL-TRNA SYNTHETASE"/>
    <property type="match status" value="1"/>
</dbReference>
<evidence type="ECO:0000256" key="1">
    <source>
        <dbReference type="SAM" id="Coils"/>
    </source>
</evidence>
<evidence type="ECO:0000313" key="5">
    <source>
        <dbReference type="Proteomes" id="UP000006729"/>
    </source>
</evidence>
<dbReference type="SUPFAM" id="SSF53335">
    <property type="entry name" value="S-adenosyl-L-methionine-dependent methyltransferases"/>
    <property type="match status" value="1"/>
</dbReference>
<feature type="coiled-coil region" evidence="1">
    <location>
        <begin position="7"/>
        <end position="70"/>
    </location>
</feature>
<dbReference type="STRING" id="3694.A0A2K2CCX1"/>
<feature type="region of interest" description="Disordered" evidence="2">
    <location>
        <begin position="106"/>
        <end position="127"/>
    </location>
</feature>
<dbReference type="GO" id="GO:0005737">
    <property type="term" value="C:cytoplasm"/>
    <property type="evidence" value="ECO:0000318"/>
    <property type="project" value="GO_Central"/>
</dbReference>
<dbReference type="EMBL" id="CM009290">
    <property type="protein sequence ID" value="PNT59872.1"/>
    <property type="molecule type" value="Genomic_DNA"/>
</dbReference>
<dbReference type="AlphaFoldDB" id="A0A2K2CCX1"/>
<dbReference type="FunFam" id="3.40.50.150:FF:000440">
    <property type="entry name" value="Os09g0479300 protein"/>
    <property type="match status" value="1"/>
</dbReference>
<dbReference type="Proteomes" id="UP000006729">
    <property type="component" value="Chromosome 1"/>
</dbReference>
<gene>
    <name evidence="4" type="ORF">POPTR_001G438200</name>
</gene>
<dbReference type="GO" id="GO:0070475">
    <property type="term" value="P:rRNA base methylation"/>
    <property type="evidence" value="ECO:0000318"/>
    <property type="project" value="GO_Central"/>
</dbReference>
<dbReference type="InterPro" id="IPR019446">
    <property type="entry name" value="BMT5-like"/>
</dbReference>
<dbReference type="PANTHER" id="PTHR11538:SF89">
    <property type="entry name" value="PROTEIN, PUTATIVE (DUF2431)-RELATED"/>
    <property type="match status" value="1"/>
</dbReference>
<feature type="compositionally biased region" description="Basic and acidic residues" evidence="2">
    <location>
        <begin position="117"/>
        <end position="127"/>
    </location>
</feature>
<dbReference type="GO" id="GO:0070042">
    <property type="term" value="F:rRNA (uridine-N3-)-methyltransferase activity"/>
    <property type="evidence" value="ECO:0000318"/>
    <property type="project" value="GO_Central"/>
</dbReference>
<dbReference type="Pfam" id="PF10354">
    <property type="entry name" value="BMT5-like"/>
    <property type="match status" value="1"/>
</dbReference>
<reference evidence="4 5" key="1">
    <citation type="journal article" date="2006" name="Science">
        <title>The genome of black cottonwood, Populus trichocarpa (Torr. &amp; Gray).</title>
        <authorList>
            <person name="Tuskan G.A."/>
            <person name="Difazio S."/>
            <person name="Jansson S."/>
            <person name="Bohlmann J."/>
            <person name="Grigoriev I."/>
            <person name="Hellsten U."/>
            <person name="Putnam N."/>
            <person name="Ralph S."/>
            <person name="Rombauts S."/>
            <person name="Salamov A."/>
            <person name="Schein J."/>
            <person name="Sterck L."/>
            <person name="Aerts A."/>
            <person name="Bhalerao R.R."/>
            <person name="Bhalerao R.P."/>
            <person name="Blaudez D."/>
            <person name="Boerjan W."/>
            <person name="Brun A."/>
            <person name="Brunner A."/>
            <person name="Busov V."/>
            <person name="Campbell M."/>
            <person name="Carlson J."/>
            <person name="Chalot M."/>
            <person name="Chapman J."/>
            <person name="Chen G.L."/>
            <person name="Cooper D."/>
            <person name="Coutinho P.M."/>
            <person name="Couturier J."/>
            <person name="Covert S."/>
            <person name="Cronk Q."/>
            <person name="Cunningham R."/>
            <person name="Davis J."/>
            <person name="Degroeve S."/>
            <person name="Dejardin A."/>
            <person name="Depamphilis C."/>
            <person name="Detter J."/>
            <person name="Dirks B."/>
            <person name="Dubchak I."/>
            <person name="Duplessis S."/>
            <person name="Ehlting J."/>
            <person name="Ellis B."/>
            <person name="Gendler K."/>
            <person name="Goodstein D."/>
            <person name="Gribskov M."/>
            <person name="Grimwood J."/>
            <person name="Groover A."/>
            <person name="Gunter L."/>
            <person name="Hamberger B."/>
            <person name="Heinze B."/>
            <person name="Helariutta Y."/>
            <person name="Henrissat B."/>
            <person name="Holligan D."/>
            <person name="Holt R."/>
            <person name="Huang W."/>
            <person name="Islam-Faridi N."/>
            <person name="Jones S."/>
            <person name="Jones-Rhoades M."/>
            <person name="Jorgensen R."/>
            <person name="Joshi C."/>
            <person name="Kangasjarvi J."/>
            <person name="Karlsson J."/>
            <person name="Kelleher C."/>
            <person name="Kirkpatrick R."/>
            <person name="Kirst M."/>
            <person name="Kohler A."/>
            <person name="Kalluri U."/>
            <person name="Larimer F."/>
            <person name="Leebens-Mack J."/>
            <person name="Leple J.C."/>
            <person name="Locascio P."/>
            <person name="Lou Y."/>
            <person name="Lucas S."/>
            <person name="Martin F."/>
            <person name="Montanini B."/>
            <person name="Napoli C."/>
            <person name="Nelson D.R."/>
            <person name="Nelson C."/>
            <person name="Nieminen K."/>
            <person name="Nilsson O."/>
            <person name="Pereda V."/>
            <person name="Peter G."/>
            <person name="Philippe R."/>
            <person name="Pilate G."/>
            <person name="Poliakov A."/>
            <person name="Razumovskaya J."/>
            <person name="Richardson P."/>
            <person name="Rinaldi C."/>
            <person name="Ritland K."/>
            <person name="Rouze P."/>
            <person name="Ryaboy D."/>
            <person name="Schmutz J."/>
            <person name="Schrader J."/>
            <person name="Segerman B."/>
            <person name="Shin H."/>
            <person name="Siddiqui A."/>
            <person name="Sterky F."/>
            <person name="Terry A."/>
            <person name="Tsai C.J."/>
            <person name="Uberbacher E."/>
            <person name="Unneberg P."/>
            <person name="Vahala J."/>
            <person name="Wall K."/>
            <person name="Wessler S."/>
            <person name="Yang G."/>
            <person name="Yin T."/>
            <person name="Douglas C."/>
            <person name="Marra M."/>
            <person name="Sandberg G."/>
            <person name="Van de Peer Y."/>
            <person name="Rokhsar D."/>
        </authorList>
    </citation>
    <scope>NUCLEOTIDE SEQUENCE [LARGE SCALE GENOMIC DNA]</scope>
    <source>
        <strain evidence="5">cv. Nisqually</strain>
    </source>
</reference>
<evidence type="ECO:0000256" key="2">
    <source>
        <dbReference type="SAM" id="MobiDB-lite"/>
    </source>
</evidence>
<protein>
    <recommendedName>
        <fullName evidence="3">25S rRNA (uridine-N(3))-methyltransferase BMT5-like domain-containing protein</fullName>
    </recommendedName>
</protein>
<dbReference type="FunCoup" id="A0A2K2CCX1">
    <property type="interactions" value="333"/>
</dbReference>
<dbReference type="OrthoDB" id="273345at2759"/>
<dbReference type="InterPro" id="IPR029063">
    <property type="entry name" value="SAM-dependent_MTases_sf"/>
</dbReference>
<keyword evidence="1" id="KW-0175">Coiled coil</keyword>
<proteinExistence type="predicted"/>
<keyword evidence="5" id="KW-1185">Reference proteome</keyword>
<evidence type="ECO:0000259" key="3">
    <source>
        <dbReference type="Pfam" id="PF10354"/>
    </source>
</evidence>
<name>A0A2K2CCX1_POPTR</name>
<dbReference type="InParanoid" id="A0A2K2CCX1"/>
<organism evidence="4 5">
    <name type="scientific">Populus trichocarpa</name>
    <name type="common">Western balsam poplar</name>
    <name type="synonym">Populus balsamifera subsp. trichocarpa</name>
    <dbReference type="NCBI Taxonomy" id="3694"/>
    <lineage>
        <taxon>Eukaryota</taxon>
        <taxon>Viridiplantae</taxon>
        <taxon>Streptophyta</taxon>
        <taxon>Embryophyta</taxon>
        <taxon>Tracheophyta</taxon>
        <taxon>Spermatophyta</taxon>
        <taxon>Magnoliopsida</taxon>
        <taxon>eudicotyledons</taxon>
        <taxon>Gunneridae</taxon>
        <taxon>Pentapetalae</taxon>
        <taxon>rosids</taxon>
        <taxon>fabids</taxon>
        <taxon>Malpighiales</taxon>
        <taxon>Salicaceae</taxon>
        <taxon>Saliceae</taxon>
        <taxon>Populus</taxon>
    </lineage>
</organism>
<evidence type="ECO:0000313" key="4">
    <source>
        <dbReference type="EMBL" id="PNT59872.1"/>
    </source>
</evidence>
<accession>A0A2K2CCX1</accession>
<sequence>MEMVGVENQLEMACSEKQLEMANSENQFEMACSEKQLEMASSENQVEMACSEKQLEMASSENQLEMAISEKQLEAVSSENQLEMVGTEGQLENIVGAENQLEISQKSQMATVSTEGEIERVSKEGSMERLTVEEEKEKWITHYSSHQKILLVGEGDFSFAACLGKAFGSAASMVATSLDSKECLVATYSRAAENLKKLKDLGCTILHEVNAHTMGCHPLLHEQWFDRIVFNFPHAGFHYLYREHDIRLIESHQKLVKGFLRSANDMLSKNGEAHVTHKTAHPFDRWEIEKLAEDVGLCLIE</sequence>
<feature type="domain" description="25S rRNA (uridine-N(3))-methyltransferase BMT5-like" evidence="3">
    <location>
        <begin position="150"/>
        <end position="300"/>
    </location>
</feature>